<dbReference type="AlphaFoldDB" id="A0A314Y4C0"/>
<protein>
    <submittedName>
        <fullName evidence="1">Uncharacterized protein</fullName>
    </submittedName>
</protein>
<sequence length="80" mass="9064">MTPHHGCTGSRPDFRILLRLRSQRPYLLTSIVVIPWTLTPLFPTYNRLALSTITTPNLRSFHAAPLTGLTNNLKSFMWAA</sequence>
<organism evidence="1 2">
    <name type="scientific">Prunus yedoensis var. nudiflora</name>
    <dbReference type="NCBI Taxonomy" id="2094558"/>
    <lineage>
        <taxon>Eukaryota</taxon>
        <taxon>Viridiplantae</taxon>
        <taxon>Streptophyta</taxon>
        <taxon>Embryophyta</taxon>
        <taxon>Tracheophyta</taxon>
        <taxon>Spermatophyta</taxon>
        <taxon>Magnoliopsida</taxon>
        <taxon>eudicotyledons</taxon>
        <taxon>Gunneridae</taxon>
        <taxon>Pentapetalae</taxon>
        <taxon>rosids</taxon>
        <taxon>fabids</taxon>
        <taxon>Rosales</taxon>
        <taxon>Rosaceae</taxon>
        <taxon>Amygdaloideae</taxon>
        <taxon>Amygdaleae</taxon>
        <taxon>Prunus</taxon>
    </lineage>
</organism>
<evidence type="ECO:0000313" key="1">
    <source>
        <dbReference type="EMBL" id="PQQ00337.1"/>
    </source>
</evidence>
<dbReference type="EMBL" id="PJQY01001708">
    <property type="protein sequence ID" value="PQQ00337.1"/>
    <property type="molecule type" value="Genomic_DNA"/>
</dbReference>
<evidence type="ECO:0000313" key="2">
    <source>
        <dbReference type="Proteomes" id="UP000250321"/>
    </source>
</evidence>
<name>A0A314Y4C0_PRUYE</name>
<keyword evidence="2" id="KW-1185">Reference proteome</keyword>
<reference evidence="1 2" key="1">
    <citation type="submission" date="2018-02" db="EMBL/GenBank/DDBJ databases">
        <title>Draft genome of wild Prunus yedoensis var. nudiflora.</title>
        <authorList>
            <person name="Baek S."/>
            <person name="Kim J.-H."/>
            <person name="Choi K."/>
            <person name="Kim G.-B."/>
            <person name="Cho A."/>
            <person name="Jang H."/>
            <person name="Shin C.-H."/>
            <person name="Yu H.-J."/>
            <person name="Mun J.-H."/>
        </authorList>
    </citation>
    <scope>NUCLEOTIDE SEQUENCE [LARGE SCALE GENOMIC DNA]</scope>
    <source>
        <strain evidence="2">cv. Jeju island</strain>
        <tissue evidence="1">Leaf</tissue>
    </source>
</reference>
<dbReference type="Proteomes" id="UP000250321">
    <property type="component" value="Unassembled WGS sequence"/>
</dbReference>
<comment type="caution">
    <text evidence="1">The sequence shown here is derived from an EMBL/GenBank/DDBJ whole genome shotgun (WGS) entry which is preliminary data.</text>
</comment>
<accession>A0A314Y4C0</accession>
<proteinExistence type="predicted"/>
<gene>
    <name evidence="1" type="ORF">Pyn_29948</name>
</gene>